<keyword evidence="1" id="KW-0560">Oxidoreductase</keyword>
<proteinExistence type="predicted"/>
<dbReference type="Pfam" id="PF10417">
    <property type="entry name" value="1-cysPrx_C"/>
    <property type="match status" value="1"/>
</dbReference>
<evidence type="ECO:0000259" key="2">
    <source>
        <dbReference type="Pfam" id="PF10417"/>
    </source>
</evidence>
<protein>
    <recommendedName>
        <fullName evidence="2">Peroxiredoxin C-terminal domain-containing protein</fullName>
    </recommendedName>
</protein>
<feature type="domain" description="Peroxiredoxin C-terminal" evidence="2">
    <location>
        <begin position="30"/>
        <end position="60"/>
    </location>
</feature>
<dbReference type="InterPro" id="IPR036249">
    <property type="entry name" value="Thioredoxin-like_sf"/>
</dbReference>
<evidence type="ECO:0000256" key="1">
    <source>
        <dbReference type="ARBA" id="ARBA00023002"/>
    </source>
</evidence>
<dbReference type="SUPFAM" id="SSF52833">
    <property type="entry name" value="Thioredoxin-like"/>
    <property type="match status" value="2"/>
</dbReference>
<dbReference type="Gene3D" id="3.30.1020.10">
    <property type="entry name" value="Antioxidant, Horf6, Chain A, domain2"/>
    <property type="match status" value="1"/>
</dbReference>
<evidence type="ECO:0000313" key="3">
    <source>
        <dbReference type="EMBL" id="MDY0884795.1"/>
    </source>
</evidence>
<organism evidence="3 4">
    <name type="scientific">Dongia soli</name>
    <dbReference type="NCBI Taxonomy" id="600628"/>
    <lineage>
        <taxon>Bacteria</taxon>
        <taxon>Pseudomonadati</taxon>
        <taxon>Pseudomonadota</taxon>
        <taxon>Alphaproteobacteria</taxon>
        <taxon>Rhodospirillales</taxon>
        <taxon>Dongiaceae</taxon>
        <taxon>Dongia</taxon>
    </lineage>
</organism>
<dbReference type="EMBL" id="JAXCLW010000006">
    <property type="protein sequence ID" value="MDY0884795.1"/>
    <property type="molecule type" value="Genomic_DNA"/>
</dbReference>
<reference evidence="3 4" key="1">
    <citation type="journal article" date="2016" name="Antonie Van Leeuwenhoek">
        <title>Dongia soli sp. nov., isolated from soil from Dokdo, Korea.</title>
        <authorList>
            <person name="Kim D.U."/>
            <person name="Lee H."/>
            <person name="Kim H."/>
            <person name="Kim S.G."/>
            <person name="Ka J.O."/>
        </authorList>
    </citation>
    <scope>NUCLEOTIDE SEQUENCE [LARGE SCALE GENOMIC DNA]</scope>
    <source>
        <strain evidence="3 4">D78</strain>
    </source>
</reference>
<accession>A0ABU5EH26</accession>
<gene>
    <name evidence="3" type="ORF">SMD27_18270</name>
</gene>
<sequence>MSLLLGQTAPDFEQQSTQGPIRFHDWLGKKVAAPVNWQPGKPAIIAPSLTNQQAREHFPQGWTELKPYLRIVQP</sequence>
<keyword evidence="4" id="KW-1185">Reference proteome</keyword>
<evidence type="ECO:0000313" key="4">
    <source>
        <dbReference type="Proteomes" id="UP001279642"/>
    </source>
</evidence>
<dbReference type="Proteomes" id="UP001279642">
    <property type="component" value="Unassembled WGS sequence"/>
</dbReference>
<dbReference type="InterPro" id="IPR019479">
    <property type="entry name" value="Peroxiredoxin_C"/>
</dbReference>
<comment type="caution">
    <text evidence="3">The sequence shown here is derived from an EMBL/GenBank/DDBJ whole genome shotgun (WGS) entry which is preliminary data.</text>
</comment>
<name>A0ABU5EH26_9PROT</name>